<organism evidence="2 3">
    <name type="scientific">Fusarium albosuccineum</name>
    <dbReference type="NCBI Taxonomy" id="1237068"/>
    <lineage>
        <taxon>Eukaryota</taxon>
        <taxon>Fungi</taxon>
        <taxon>Dikarya</taxon>
        <taxon>Ascomycota</taxon>
        <taxon>Pezizomycotina</taxon>
        <taxon>Sordariomycetes</taxon>
        <taxon>Hypocreomycetidae</taxon>
        <taxon>Hypocreales</taxon>
        <taxon>Nectriaceae</taxon>
        <taxon>Fusarium</taxon>
        <taxon>Fusarium decemcellulare species complex</taxon>
    </lineage>
</organism>
<evidence type="ECO:0000259" key="1">
    <source>
        <dbReference type="Pfam" id="PF20150"/>
    </source>
</evidence>
<protein>
    <recommendedName>
        <fullName evidence="1">2EXR domain-containing protein</fullName>
    </recommendedName>
</protein>
<keyword evidence="3" id="KW-1185">Reference proteome</keyword>
<evidence type="ECO:0000313" key="3">
    <source>
        <dbReference type="Proteomes" id="UP000554235"/>
    </source>
</evidence>
<evidence type="ECO:0000313" key="2">
    <source>
        <dbReference type="EMBL" id="KAF4448957.1"/>
    </source>
</evidence>
<gene>
    <name evidence="2" type="ORF">FALBO_16730</name>
</gene>
<dbReference type="Pfam" id="PF20150">
    <property type="entry name" value="2EXR"/>
    <property type="match status" value="1"/>
</dbReference>
<feature type="domain" description="2EXR" evidence="1">
    <location>
        <begin position="82"/>
        <end position="172"/>
    </location>
</feature>
<proteinExistence type="predicted"/>
<sequence>MSAAPVDPASPARPAGSSLASVLSSPFRVLDSLLPRVIGTWEVTLTTKKGYRLLNLRVEIGSPATPDDTYATPSTVVTPSGFPKFAQLPPEIRSIIWKYSLCHQRIFRWEPPKDPGEPRKDWVPFMVNHKPPPSTQACQESRAIAQADGQFYFGSNGSVRKSLWFSPSRDIIYFEPWAQWVDIYRHNLDEVKNVAVKWPGEDMDDMVDLLTTVEELFPYCKRLLFVMDYELLPDDDIEFFPIRRNEDVRLNFDSDLLDTWSQVEDQISWQIEQHCLELWRPRLEAVEVAPVHSS</sequence>
<dbReference type="EMBL" id="JAADYS010003260">
    <property type="protein sequence ID" value="KAF4448957.1"/>
    <property type="molecule type" value="Genomic_DNA"/>
</dbReference>
<dbReference type="PANTHER" id="PTHR35910">
    <property type="entry name" value="2EXR DOMAIN-CONTAINING PROTEIN"/>
    <property type="match status" value="1"/>
</dbReference>
<accession>A0A8H4KCZ9</accession>
<reference evidence="2 3" key="1">
    <citation type="submission" date="2020-01" db="EMBL/GenBank/DDBJ databases">
        <title>Identification and distribution of gene clusters putatively required for synthesis of sphingolipid metabolism inhibitors in phylogenetically diverse species of the filamentous fungus Fusarium.</title>
        <authorList>
            <person name="Kim H.-S."/>
            <person name="Busman M."/>
            <person name="Brown D.W."/>
            <person name="Divon H."/>
            <person name="Uhlig S."/>
            <person name="Proctor R.H."/>
        </authorList>
    </citation>
    <scope>NUCLEOTIDE SEQUENCE [LARGE SCALE GENOMIC DNA]</scope>
    <source>
        <strain evidence="2 3">NRRL 20459</strain>
    </source>
</reference>
<dbReference type="InterPro" id="IPR045518">
    <property type="entry name" value="2EXR"/>
</dbReference>
<name>A0A8H4KCZ9_9HYPO</name>
<dbReference type="Proteomes" id="UP000554235">
    <property type="component" value="Unassembled WGS sequence"/>
</dbReference>
<comment type="caution">
    <text evidence="2">The sequence shown here is derived from an EMBL/GenBank/DDBJ whole genome shotgun (WGS) entry which is preliminary data.</text>
</comment>
<dbReference type="AlphaFoldDB" id="A0A8H4KCZ9"/>
<dbReference type="OrthoDB" id="3561261at2759"/>
<dbReference type="PANTHER" id="PTHR35910:SF6">
    <property type="entry name" value="2EXR DOMAIN-CONTAINING PROTEIN"/>
    <property type="match status" value="1"/>
</dbReference>